<evidence type="ECO:0000256" key="4">
    <source>
        <dbReference type="ARBA" id="ARBA00022692"/>
    </source>
</evidence>
<feature type="transmembrane region" description="Helical" evidence="7">
    <location>
        <begin position="123"/>
        <end position="142"/>
    </location>
</feature>
<evidence type="ECO:0000256" key="3">
    <source>
        <dbReference type="ARBA" id="ARBA00022475"/>
    </source>
</evidence>
<keyword evidence="9" id="KW-1185">Reference proteome</keyword>
<comment type="similarity">
    <text evidence="2">Belongs to the UPF0104 family.</text>
</comment>
<name>A0ABD6BS83_9EURY</name>
<comment type="caution">
    <text evidence="8">The sequence shown here is derived from an EMBL/GenBank/DDBJ whole genome shotgun (WGS) entry which is preliminary data.</text>
</comment>
<evidence type="ECO:0000256" key="5">
    <source>
        <dbReference type="ARBA" id="ARBA00022989"/>
    </source>
</evidence>
<proteinExistence type="inferred from homology"/>
<evidence type="ECO:0000256" key="6">
    <source>
        <dbReference type="ARBA" id="ARBA00023136"/>
    </source>
</evidence>
<keyword evidence="3" id="KW-1003">Cell membrane</keyword>
<dbReference type="RefSeq" id="WP_267647239.1">
    <property type="nucleotide sequence ID" value="NZ_JANHGR010000002.1"/>
</dbReference>
<dbReference type="PANTHER" id="PTHR39087">
    <property type="entry name" value="UPF0104 MEMBRANE PROTEIN MJ1595"/>
    <property type="match status" value="1"/>
</dbReference>
<dbReference type="EMBL" id="JBHUCZ010000004">
    <property type="protein sequence ID" value="MFD1567469.1"/>
    <property type="molecule type" value="Genomic_DNA"/>
</dbReference>
<dbReference type="AlphaFoldDB" id="A0ABD6BS83"/>
<keyword evidence="5 7" id="KW-1133">Transmembrane helix</keyword>
<evidence type="ECO:0000256" key="2">
    <source>
        <dbReference type="ARBA" id="ARBA00011061"/>
    </source>
</evidence>
<comment type="subcellular location">
    <subcellularLocation>
        <location evidence="1">Cell membrane</location>
        <topology evidence="1">Multi-pass membrane protein</topology>
    </subcellularLocation>
</comment>
<keyword evidence="6 7" id="KW-0472">Membrane</keyword>
<gene>
    <name evidence="8" type="ORF">ACFSAU_08180</name>
</gene>
<sequence>MSRTRRRSIVLGVLAALLALALFGWIVGYERLVATVASLDPLPFSLGFLAAAAAMGCRYLALSALLDVRPRFAAALAYLRGFYGQQLLPVGNLAGPVLIAYSMETVTGISTERGLPATVITQAATFLGSTTVALAGSLLLLAGGHRALLPVAGVLAAVSALWLGLLIALIAGVDLDPIAHGIGTALRRTLGRFSERVASRADPETIDNTLAEFDDARRLIRDDPARVVLAFAWVLVSWVLFSLPAVTTGIALGVPVPLTVALVAVPVSDLLNFIPVPGGVGGVEAAMAGLFVAVGGVNGAAAVVIAFCVRLCTYWFVLLLGGTATTLAAARRS</sequence>
<evidence type="ECO:0000313" key="9">
    <source>
        <dbReference type="Proteomes" id="UP001597139"/>
    </source>
</evidence>
<feature type="transmembrane region" description="Helical" evidence="7">
    <location>
        <begin position="286"/>
        <end position="307"/>
    </location>
</feature>
<dbReference type="InterPro" id="IPR022791">
    <property type="entry name" value="L-PG_synthase/AglD"/>
</dbReference>
<dbReference type="GO" id="GO:0005886">
    <property type="term" value="C:plasma membrane"/>
    <property type="evidence" value="ECO:0007669"/>
    <property type="project" value="UniProtKB-SubCell"/>
</dbReference>
<evidence type="ECO:0000256" key="1">
    <source>
        <dbReference type="ARBA" id="ARBA00004651"/>
    </source>
</evidence>
<feature type="transmembrane region" description="Helical" evidence="7">
    <location>
        <begin position="227"/>
        <end position="246"/>
    </location>
</feature>
<reference evidence="8 9" key="1">
    <citation type="journal article" date="2019" name="Int. J. Syst. Evol. Microbiol.">
        <title>The Global Catalogue of Microorganisms (GCM) 10K type strain sequencing project: providing services to taxonomists for standard genome sequencing and annotation.</title>
        <authorList>
            <consortium name="The Broad Institute Genomics Platform"/>
            <consortium name="The Broad Institute Genome Sequencing Center for Infectious Disease"/>
            <person name="Wu L."/>
            <person name="Ma J."/>
        </authorList>
    </citation>
    <scope>NUCLEOTIDE SEQUENCE [LARGE SCALE GENOMIC DNA]</scope>
    <source>
        <strain evidence="8 9">CGMCC 1.12859</strain>
    </source>
</reference>
<protein>
    <submittedName>
        <fullName evidence="8">YbhN family protein</fullName>
    </submittedName>
</protein>
<evidence type="ECO:0000256" key="7">
    <source>
        <dbReference type="SAM" id="Phobius"/>
    </source>
</evidence>
<feature type="transmembrane region" description="Helical" evidence="7">
    <location>
        <begin position="44"/>
        <end position="66"/>
    </location>
</feature>
<dbReference type="Pfam" id="PF03706">
    <property type="entry name" value="LPG_synthase_TM"/>
    <property type="match status" value="1"/>
</dbReference>
<accession>A0ABD6BS83</accession>
<feature type="transmembrane region" description="Helical" evidence="7">
    <location>
        <begin position="252"/>
        <end position="274"/>
    </location>
</feature>
<feature type="transmembrane region" description="Helical" evidence="7">
    <location>
        <begin position="148"/>
        <end position="171"/>
    </location>
</feature>
<dbReference type="PANTHER" id="PTHR39087:SF2">
    <property type="entry name" value="UPF0104 MEMBRANE PROTEIN MJ1595"/>
    <property type="match status" value="1"/>
</dbReference>
<keyword evidence="4 7" id="KW-0812">Transmembrane</keyword>
<dbReference type="NCBIfam" id="TIGR00374">
    <property type="entry name" value="flippase-like domain"/>
    <property type="match status" value="1"/>
</dbReference>
<feature type="transmembrane region" description="Helical" evidence="7">
    <location>
        <begin position="313"/>
        <end position="330"/>
    </location>
</feature>
<evidence type="ECO:0000313" key="8">
    <source>
        <dbReference type="EMBL" id="MFD1567469.1"/>
    </source>
</evidence>
<dbReference type="Proteomes" id="UP001597139">
    <property type="component" value="Unassembled WGS sequence"/>
</dbReference>
<organism evidence="8 9">
    <name type="scientific">Halolamina litorea</name>
    <dbReference type="NCBI Taxonomy" id="1515593"/>
    <lineage>
        <taxon>Archaea</taxon>
        <taxon>Methanobacteriati</taxon>
        <taxon>Methanobacteriota</taxon>
        <taxon>Stenosarchaea group</taxon>
        <taxon>Halobacteria</taxon>
        <taxon>Halobacteriales</taxon>
        <taxon>Haloferacaceae</taxon>
    </lineage>
</organism>